<evidence type="ECO:0000259" key="9">
    <source>
        <dbReference type="PROSITE" id="PS50102"/>
    </source>
</evidence>
<feature type="compositionally biased region" description="Basic and acidic residues" evidence="8">
    <location>
        <begin position="360"/>
        <end position="370"/>
    </location>
</feature>
<evidence type="ECO:0000256" key="5">
    <source>
        <dbReference type="ARBA" id="ARBA00022884"/>
    </source>
</evidence>
<feature type="compositionally biased region" description="Acidic residues" evidence="8">
    <location>
        <begin position="95"/>
        <end position="106"/>
    </location>
</feature>
<dbReference type="Gene3D" id="3.30.70.330">
    <property type="match status" value="2"/>
</dbReference>
<evidence type="ECO:0000256" key="3">
    <source>
        <dbReference type="ARBA" id="ARBA00007077"/>
    </source>
</evidence>
<evidence type="ECO:0000313" key="10">
    <source>
        <dbReference type="EMBL" id="OJD20187.1"/>
    </source>
</evidence>
<dbReference type="GO" id="GO:0000463">
    <property type="term" value="P:maturation of LSU-rRNA from tricistronic rRNA transcript (SSU-rRNA, 5.8S rRNA, LSU-rRNA)"/>
    <property type="evidence" value="ECO:0007669"/>
    <property type="project" value="TreeGrafter"/>
</dbReference>
<comment type="similarity">
    <text evidence="3">Belongs to the RRM RBM34 family.</text>
</comment>
<feature type="region of interest" description="Disordered" evidence="8">
    <location>
        <begin position="488"/>
        <end position="533"/>
    </location>
</feature>
<feature type="compositionally biased region" description="Basic and acidic residues" evidence="8">
    <location>
        <begin position="170"/>
        <end position="179"/>
    </location>
</feature>
<feature type="region of interest" description="Disordered" evidence="8">
    <location>
        <begin position="547"/>
        <end position="619"/>
    </location>
</feature>
<feature type="non-terminal residue" evidence="10">
    <location>
        <position position="619"/>
    </location>
</feature>
<comment type="subcellular location">
    <subcellularLocation>
        <location evidence="2">Nucleus</location>
        <location evidence="2">Nucleolus</location>
    </subcellularLocation>
</comment>
<dbReference type="AlphaFoldDB" id="A0A1J9QJ03"/>
<evidence type="ECO:0000256" key="1">
    <source>
        <dbReference type="ARBA" id="ARBA00002475"/>
    </source>
</evidence>
<dbReference type="InterPro" id="IPR035979">
    <property type="entry name" value="RBD_domain_sf"/>
</dbReference>
<evidence type="ECO:0000256" key="2">
    <source>
        <dbReference type="ARBA" id="ARBA00004604"/>
    </source>
</evidence>
<reference evidence="10 11" key="1">
    <citation type="submission" date="2015-08" db="EMBL/GenBank/DDBJ databases">
        <title>Emmonsia species relationships and genome sequence.</title>
        <authorList>
            <person name="Cuomo C.A."/>
            <person name="Schwartz I.S."/>
            <person name="Kenyon C."/>
            <person name="De Hoog G.S."/>
            <person name="Govender N.P."/>
            <person name="Botha A."/>
            <person name="Moreno L."/>
            <person name="De Vries M."/>
            <person name="Munoz J.F."/>
            <person name="Stielow J.B."/>
        </authorList>
    </citation>
    <scope>NUCLEOTIDE SEQUENCE [LARGE SCALE GENOMIC DNA]</scope>
    <source>
        <strain evidence="10 11">EI222</strain>
    </source>
</reference>
<accession>A0A1J9QJ03</accession>
<feature type="compositionally biased region" description="Acidic residues" evidence="8">
    <location>
        <begin position="185"/>
        <end position="201"/>
    </location>
</feature>
<feature type="region of interest" description="Disordered" evidence="8">
    <location>
        <begin position="58"/>
        <end position="215"/>
    </location>
</feature>
<evidence type="ECO:0000256" key="8">
    <source>
        <dbReference type="SAM" id="MobiDB-lite"/>
    </source>
</evidence>
<feature type="compositionally biased region" description="Basic and acidic residues" evidence="8">
    <location>
        <begin position="144"/>
        <end position="161"/>
    </location>
</feature>
<dbReference type="PANTHER" id="PTHR23236:SF25">
    <property type="entry name" value="RNA-BINDING PROTEIN 34"/>
    <property type="match status" value="1"/>
</dbReference>
<feature type="compositionally biased region" description="Acidic residues" evidence="8">
    <location>
        <begin position="418"/>
        <end position="427"/>
    </location>
</feature>
<dbReference type="PANTHER" id="PTHR23236">
    <property type="entry name" value="EUKARYOTIC TRANSLATION INITIATION FACTOR 4B/4H"/>
    <property type="match status" value="1"/>
</dbReference>
<keyword evidence="6" id="KW-0539">Nucleus</keyword>
<evidence type="ECO:0000256" key="4">
    <source>
        <dbReference type="ARBA" id="ARBA00015520"/>
    </source>
</evidence>
<dbReference type="InterPro" id="IPR012677">
    <property type="entry name" value="Nucleotide-bd_a/b_plait_sf"/>
</dbReference>
<feature type="compositionally biased region" description="Polar residues" evidence="8">
    <location>
        <begin position="64"/>
        <end position="75"/>
    </location>
</feature>
<dbReference type="EMBL" id="LGTZ01002013">
    <property type="protein sequence ID" value="OJD20187.1"/>
    <property type="molecule type" value="Genomic_DNA"/>
</dbReference>
<comment type="function">
    <text evidence="1">Involved in pre-25S rRNA processing.</text>
</comment>
<dbReference type="Proteomes" id="UP000242791">
    <property type="component" value="Unassembled WGS sequence"/>
</dbReference>
<feature type="compositionally biased region" description="Basic residues" evidence="8">
    <location>
        <begin position="589"/>
        <end position="609"/>
    </location>
</feature>
<keyword evidence="5 7" id="KW-0694">RNA-binding</keyword>
<feature type="compositionally biased region" description="Low complexity" evidence="8">
    <location>
        <begin position="610"/>
        <end position="619"/>
    </location>
</feature>
<keyword evidence="11" id="KW-1185">Reference proteome</keyword>
<dbReference type="InterPro" id="IPR000504">
    <property type="entry name" value="RRM_dom"/>
</dbReference>
<gene>
    <name evidence="10" type="ORF">ACJ73_08478</name>
</gene>
<dbReference type="PROSITE" id="PS50102">
    <property type="entry name" value="RRM"/>
    <property type="match status" value="1"/>
</dbReference>
<dbReference type="SUPFAM" id="SSF54928">
    <property type="entry name" value="RNA-binding domain, RBD"/>
    <property type="match status" value="2"/>
</dbReference>
<feature type="domain" description="RRM" evidence="9">
    <location>
        <begin position="344"/>
        <end position="488"/>
    </location>
</feature>
<feature type="region of interest" description="Disordered" evidence="8">
    <location>
        <begin position="1"/>
        <end position="42"/>
    </location>
</feature>
<feature type="region of interest" description="Disordered" evidence="8">
    <location>
        <begin position="357"/>
        <end position="436"/>
    </location>
</feature>
<feature type="compositionally biased region" description="Acidic residues" evidence="8">
    <location>
        <begin position="113"/>
        <end position="125"/>
    </location>
</feature>
<dbReference type="Pfam" id="PF00076">
    <property type="entry name" value="RRM_1"/>
    <property type="match status" value="1"/>
</dbReference>
<evidence type="ECO:0000256" key="6">
    <source>
        <dbReference type="ARBA" id="ARBA00023242"/>
    </source>
</evidence>
<dbReference type="VEuPathDB" id="FungiDB:ACJ73_08478"/>
<dbReference type="OrthoDB" id="442677at2759"/>
<name>A0A1J9QJ03_9EURO</name>
<evidence type="ECO:0000313" key="11">
    <source>
        <dbReference type="Proteomes" id="UP000242791"/>
    </source>
</evidence>
<dbReference type="GO" id="GO:0019843">
    <property type="term" value="F:rRNA binding"/>
    <property type="evidence" value="ECO:0007669"/>
    <property type="project" value="TreeGrafter"/>
</dbReference>
<dbReference type="GO" id="GO:0005730">
    <property type="term" value="C:nucleolus"/>
    <property type="evidence" value="ECO:0007669"/>
    <property type="project" value="UniProtKB-SubCell"/>
</dbReference>
<dbReference type="STRING" id="1658174.A0A1J9QJ03"/>
<proteinExistence type="inferred from homology"/>
<comment type="caution">
    <text evidence="10">The sequence shown here is derived from an EMBL/GenBank/DDBJ whole genome shotgun (WGS) entry which is preliminary data.</text>
</comment>
<sequence length="619" mass="66794">MGKKQRSQPKPAVPAGEENNADSAPAANGPVLPFLTGGGDSVAAVDPMLASLFEKSAGPVKAPQFTSGNLATTSVDGGRSKGRTRERNAMQSSSSDEDEAAEEAAEEAPSASSDEEMEDVDDESLIPEKRRKRKRGGADDLEESYMRRIAKEDAKEEEKRRNEKAKRRKVVETVGRESDSSGSESSDEGNEGEISDNEEVIDSPPPLHESLSNNPDAALLDKSARTVFLSNVSTEAIKSKSAKKTLLKHLSSFIPSLPESATPHKIESIRFRSTAFATRSMPKRAAYAKRELMDSTTRSTNAYVVYTTTGAARRAPKALNGSMVLDRHLRVDSVAHPAPIDYKRCIFVGNLGFVDEETSTDEKGEQQQEKKKMKKKNTPPADVEEGLWRTFNEHTRASVAKPSESAASDSNKNNTNDDNNDDDDDNDCPALGPVESVRVIRDPATRIGKGIAYVQFRDENAVEAALLLDGQKFPPLLPRKLRVTRAKRVMKSAKDRRSGNVGGGTGNSKKKDSRNANKTALGVRRGGAGGDRQASFQGRAEGLLGKAGAWKAQNRGSHGENESRGEGPSGAFVFEGFRARPDKGPGFKVKTKSRGAKVRAGKPKTRSTRRAAAFRAGGG</sequence>
<protein>
    <recommendedName>
        <fullName evidence="4">Nucleolar protein 12</fullName>
    </recommendedName>
</protein>
<organism evidence="10 11">
    <name type="scientific">Blastomyces percursus</name>
    <dbReference type="NCBI Taxonomy" id="1658174"/>
    <lineage>
        <taxon>Eukaryota</taxon>
        <taxon>Fungi</taxon>
        <taxon>Dikarya</taxon>
        <taxon>Ascomycota</taxon>
        <taxon>Pezizomycotina</taxon>
        <taxon>Eurotiomycetes</taxon>
        <taxon>Eurotiomycetidae</taxon>
        <taxon>Onygenales</taxon>
        <taxon>Ajellomycetaceae</taxon>
        <taxon>Blastomyces</taxon>
    </lineage>
</organism>
<evidence type="ECO:0000256" key="7">
    <source>
        <dbReference type="PROSITE-ProRule" id="PRU00176"/>
    </source>
</evidence>